<keyword evidence="3" id="KW-1185">Reference proteome</keyword>
<evidence type="ECO:0000313" key="2">
    <source>
        <dbReference type="EMBL" id="KAG5181942.1"/>
    </source>
</evidence>
<dbReference type="EMBL" id="JAFCMP010000279">
    <property type="protein sequence ID" value="KAG5181942.1"/>
    <property type="molecule type" value="Genomic_DNA"/>
</dbReference>
<dbReference type="OrthoDB" id="35279at2759"/>
<accession>A0A835YXM0</accession>
<organism evidence="2 3">
    <name type="scientific">Tribonema minus</name>
    <dbReference type="NCBI Taxonomy" id="303371"/>
    <lineage>
        <taxon>Eukaryota</taxon>
        <taxon>Sar</taxon>
        <taxon>Stramenopiles</taxon>
        <taxon>Ochrophyta</taxon>
        <taxon>PX clade</taxon>
        <taxon>Xanthophyceae</taxon>
        <taxon>Tribonematales</taxon>
        <taxon>Tribonemataceae</taxon>
        <taxon>Tribonema</taxon>
    </lineage>
</organism>
<dbReference type="Pfam" id="PF14397">
    <property type="entry name" value="ATPgrasp_ST"/>
    <property type="match status" value="1"/>
</dbReference>
<name>A0A835YXM0_9STRA</name>
<protein>
    <submittedName>
        <fullName evidence="2">Sugar-transfer associated ATP-grasp-domain-containing protein</fullName>
    </submittedName>
</protein>
<gene>
    <name evidence="2" type="ORF">JKP88DRAFT_269993</name>
</gene>
<dbReference type="Proteomes" id="UP000664859">
    <property type="component" value="Unassembled WGS sequence"/>
</dbReference>
<feature type="domain" description="Alpha-L-glutamate ligase-related protein ATP-grasp" evidence="1">
    <location>
        <begin position="311"/>
        <end position="371"/>
    </location>
</feature>
<reference evidence="2" key="1">
    <citation type="submission" date="2021-02" db="EMBL/GenBank/DDBJ databases">
        <title>First Annotated Genome of the Yellow-green Alga Tribonema minus.</title>
        <authorList>
            <person name="Mahan K.M."/>
        </authorList>
    </citation>
    <scope>NUCLEOTIDE SEQUENCE</scope>
    <source>
        <strain evidence="2">UTEX B ZZ1240</strain>
    </source>
</reference>
<sequence>MSALSDTLDFYRCFGYFAFGGSYAGCPYFKDRLQAKVQVYSLALIFYLWSRPHYRSGTFQNDMVKNLRNVAIPGTGVPLSIFCYFKPLTYLFVLFINPLVCAVAAWHSHKKTGRPWQETYCEQLLTPQDWFSYWRLNCRLASYHSYLTSSDGYRQEDKWTFLKEGKEKGVPISPYLDVPAIVVKDKNEEGGMGIFFYKNAVVDGDWIIQERLYNNAFVAGLLPESAPLSTMRVITGSRWWLDKQEGRAAGAESIKALSSVFRAGMAGASTDHSSILFDVDSKTGTIGKGTTNNHWYKLGPQSVMTCPWLSTHDTTHHPDNHQQVTGAVIPDMKSVLAMVVDSHNKLLPDVPMVGWDVAMTNKGVVLLEVNLSCNFFRGSFDVASYISMVDEYWTQLEKLRILKDGKKQN</sequence>
<comment type="caution">
    <text evidence="2">The sequence shown here is derived from an EMBL/GenBank/DDBJ whole genome shotgun (WGS) entry which is preliminary data.</text>
</comment>
<evidence type="ECO:0000313" key="3">
    <source>
        <dbReference type="Proteomes" id="UP000664859"/>
    </source>
</evidence>
<dbReference type="AlphaFoldDB" id="A0A835YXM0"/>
<dbReference type="InterPro" id="IPR039523">
    <property type="entry name" value="RimK-rel_E_lig_ATP-grasp"/>
</dbReference>
<evidence type="ECO:0000259" key="1">
    <source>
        <dbReference type="Pfam" id="PF14397"/>
    </source>
</evidence>
<proteinExistence type="predicted"/>